<accession>A0A167M7T0</accession>
<sequence length="159" mass="17600">MVTLRHVHTGCVLPFSSSFPSFLALFPSSISSLSASRRAPSVQVLAPATHAAPNHADVQYCTRTCIRSTLPVVGHTRDTYSNLPSNLLLITCDAYHDASCVVLMFSIPFFMFILVYWRTWAQLSTLNKLYCSLSASRTNARVYAVAQLHMQLSVMLNSV</sequence>
<dbReference type="EMBL" id="KV417284">
    <property type="protein sequence ID" value="KZO96424.1"/>
    <property type="molecule type" value="Genomic_DNA"/>
</dbReference>
<name>A0A167M7T0_CALVF</name>
<protein>
    <submittedName>
        <fullName evidence="2">Uncharacterized protein</fullName>
    </submittedName>
</protein>
<keyword evidence="1" id="KW-0472">Membrane</keyword>
<reference evidence="2 3" key="1">
    <citation type="journal article" date="2016" name="Mol. Biol. Evol.">
        <title>Comparative Genomics of Early-Diverging Mushroom-Forming Fungi Provides Insights into the Origins of Lignocellulose Decay Capabilities.</title>
        <authorList>
            <person name="Nagy L.G."/>
            <person name="Riley R."/>
            <person name="Tritt A."/>
            <person name="Adam C."/>
            <person name="Daum C."/>
            <person name="Floudas D."/>
            <person name="Sun H."/>
            <person name="Yadav J.S."/>
            <person name="Pangilinan J."/>
            <person name="Larsson K.H."/>
            <person name="Matsuura K."/>
            <person name="Barry K."/>
            <person name="Labutti K."/>
            <person name="Kuo R."/>
            <person name="Ohm R.A."/>
            <person name="Bhattacharya S.S."/>
            <person name="Shirouzu T."/>
            <person name="Yoshinaga Y."/>
            <person name="Martin F.M."/>
            <person name="Grigoriev I.V."/>
            <person name="Hibbett D.S."/>
        </authorList>
    </citation>
    <scope>NUCLEOTIDE SEQUENCE [LARGE SCALE GENOMIC DNA]</scope>
    <source>
        <strain evidence="2 3">TUFC12733</strain>
    </source>
</reference>
<gene>
    <name evidence="2" type="ORF">CALVIDRAFT_116321</name>
</gene>
<evidence type="ECO:0000313" key="3">
    <source>
        <dbReference type="Proteomes" id="UP000076738"/>
    </source>
</evidence>
<keyword evidence="3" id="KW-1185">Reference proteome</keyword>
<organism evidence="2 3">
    <name type="scientific">Calocera viscosa (strain TUFC12733)</name>
    <dbReference type="NCBI Taxonomy" id="1330018"/>
    <lineage>
        <taxon>Eukaryota</taxon>
        <taxon>Fungi</taxon>
        <taxon>Dikarya</taxon>
        <taxon>Basidiomycota</taxon>
        <taxon>Agaricomycotina</taxon>
        <taxon>Dacrymycetes</taxon>
        <taxon>Dacrymycetales</taxon>
        <taxon>Dacrymycetaceae</taxon>
        <taxon>Calocera</taxon>
    </lineage>
</organism>
<keyword evidence="1" id="KW-0812">Transmembrane</keyword>
<dbReference type="Proteomes" id="UP000076738">
    <property type="component" value="Unassembled WGS sequence"/>
</dbReference>
<evidence type="ECO:0000313" key="2">
    <source>
        <dbReference type="EMBL" id="KZO96424.1"/>
    </source>
</evidence>
<evidence type="ECO:0000256" key="1">
    <source>
        <dbReference type="SAM" id="Phobius"/>
    </source>
</evidence>
<feature type="transmembrane region" description="Helical" evidence="1">
    <location>
        <begin position="94"/>
        <end position="117"/>
    </location>
</feature>
<dbReference type="AlphaFoldDB" id="A0A167M7T0"/>
<keyword evidence="1" id="KW-1133">Transmembrane helix</keyword>
<proteinExistence type="predicted"/>